<dbReference type="SMART" id="SM00255">
    <property type="entry name" value="TIR"/>
    <property type="match status" value="1"/>
</dbReference>
<dbReference type="FunFam" id="3.40.50.10140:FF:000007">
    <property type="entry name" value="Disease resistance protein (TIR-NBS-LRR class)"/>
    <property type="match status" value="1"/>
</dbReference>
<dbReference type="Gramene" id="KFK31684">
    <property type="protein sequence ID" value="KFK31684"/>
    <property type="gene ID" value="AALP_AA6G145800"/>
</dbReference>
<dbReference type="InterPro" id="IPR035897">
    <property type="entry name" value="Toll_tir_struct_dom_sf"/>
</dbReference>
<keyword evidence="3" id="KW-0677">Repeat</keyword>
<dbReference type="Gene3D" id="1.10.8.430">
    <property type="entry name" value="Helical domain of apoptotic protease-activating factors"/>
    <property type="match status" value="1"/>
</dbReference>
<evidence type="ECO:0000256" key="6">
    <source>
        <dbReference type="ARBA" id="ARBA00023027"/>
    </source>
</evidence>
<dbReference type="Pfam" id="PF23282">
    <property type="entry name" value="WHD_ROQ1"/>
    <property type="match status" value="1"/>
</dbReference>
<evidence type="ECO:0000256" key="8">
    <source>
        <dbReference type="SAM" id="Phobius"/>
    </source>
</evidence>
<dbReference type="EMBL" id="CM002874">
    <property type="protein sequence ID" value="KFK31684.1"/>
    <property type="molecule type" value="Genomic_DNA"/>
</dbReference>
<keyword evidence="8" id="KW-0472">Membrane</keyword>
<dbReference type="GO" id="GO:0007165">
    <property type="term" value="P:signal transduction"/>
    <property type="evidence" value="ECO:0007669"/>
    <property type="project" value="InterPro"/>
</dbReference>
<keyword evidence="5" id="KW-0611">Plant defense</keyword>
<dbReference type="GO" id="GO:0061809">
    <property type="term" value="F:NAD+ nucleosidase activity, cyclic ADP-ribose generating"/>
    <property type="evidence" value="ECO:0007669"/>
    <property type="project" value="UniProtKB-EC"/>
</dbReference>
<evidence type="ECO:0000256" key="2">
    <source>
        <dbReference type="ARBA" id="ARBA00022614"/>
    </source>
</evidence>
<dbReference type="InterPro" id="IPR044974">
    <property type="entry name" value="Disease_R_plants"/>
</dbReference>
<name>A0A087GP82_ARAAL</name>
<evidence type="ECO:0000256" key="1">
    <source>
        <dbReference type="ARBA" id="ARBA00011982"/>
    </source>
</evidence>
<dbReference type="AlphaFoldDB" id="A0A087GP82"/>
<protein>
    <recommendedName>
        <fullName evidence="1">ADP-ribosyl cyclase/cyclic ADP-ribose hydrolase</fullName>
        <ecNumber evidence="1">3.2.2.6</ecNumber>
    </recommendedName>
</protein>
<dbReference type="SUPFAM" id="SSF52058">
    <property type="entry name" value="L domain-like"/>
    <property type="match status" value="1"/>
</dbReference>
<dbReference type="FunFam" id="3.80.10.10:FF:000386">
    <property type="entry name" value="Disease resistance protein RPS4"/>
    <property type="match status" value="1"/>
</dbReference>
<keyword evidence="8" id="KW-1133">Transmembrane helix</keyword>
<dbReference type="GO" id="GO:0043531">
    <property type="term" value="F:ADP binding"/>
    <property type="evidence" value="ECO:0007669"/>
    <property type="project" value="InterPro"/>
</dbReference>
<evidence type="ECO:0000313" key="11">
    <source>
        <dbReference type="Proteomes" id="UP000029120"/>
    </source>
</evidence>
<dbReference type="PANTHER" id="PTHR11017">
    <property type="entry name" value="LEUCINE-RICH REPEAT-CONTAINING PROTEIN"/>
    <property type="match status" value="1"/>
</dbReference>
<keyword evidence="2" id="KW-0433">Leucine-rich repeat</keyword>
<dbReference type="Gene3D" id="3.80.10.10">
    <property type="entry name" value="Ribonuclease Inhibitor"/>
    <property type="match status" value="3"/>
</dbReference>
<accession>A0A087GP82</accession>
<dbReference type="InterPro" id="IPR002182">
    <property type="entry name" value="NB-ARC"/>
</dbReference>
<dbReference type="InterPro" id="IPR011713">
    <property type="entry name" value="Leu-rich_rpt_3"/>
</dbReference>
<dbReference type="OrthoDB" id="1107890at2759"/>
<dbReference type="InterPro" id="IPR032675">
    <property type="entry name" value="LRR_dom_sf"/>
</dbReference>
<evidence type="ECO:0000256" key="4">
    <source>
        <dbReference type="ARBA" id="ARBA00022801"/>
    </source>
</evidence>
<evidence type="ECO:0000313" key="10">
    <source>
        <dbReference type="EMBL" id="KFK31684.1"/>
    </source>
</evidence>
<keyword evidence="6" id="KW-0520">NAD</keyword>
<organism evidence="10 11">
    <name type="scientific">Arabis alpina</name>
    <name type="common">Alpine rock-cress</name>
    <dbReference type="NCBI Taxonomy" id="50452"/>
    <lineage>
        <taxon>Eukaryota</taxon>
        <taxon>Viridiplantae</taxon>
        <taxon>Streptophyta</taxon>
        <taxon>Embryophyta</taxon>
        <taxon>Tracheophyta</taxon>
        <taxon>Spermatophyta</taxon>
        <taxon>Magnoliopsida</taxon>
        <taxon>eudicotyledons</taxon>
        <taxon>Gunneridae</taxon>
        <taxon>Pentapetalae</taxon>
        <taxon>rosids</taxon>
        <taxon>malvids</taxon>
        <taxon>Brassicales</taxon>
        <taxon>Brassicaceae</taxon>
        <taxon>Arabideae</taxon>
        <taxon>Arabis</taxon>
    </lineage>
</organism>
<dbReference type="PANTHER" id="PTHR11017:SF227">
    <property type="entry name" value="DISEASE RESISTANCE PROTEIN RPS6"/>
    <property type="match status" value="1"/>
</dbReference>
<dbReference type="InterPro" id="IPR042197">
    <property type="entry name" value="Apaf_helical"/>
</dbReference>
<feature type="transmembrane region" description="Helical" evidence="8">
    <location>
        <begin position="1197"/>
        <end position="1217"/>
    </location>
</feature>
<keyword evidence="11" id="KW-1185">Reference proteome</keyword>
<comment type="catalytic activity">
    <reaction evidence="7">
        <text>NAD(+) + H2O = ADP-D-ribose + nicotinamide + H(+)</text>
        <dbReference type="Rhea" id="RHEA:16301"/>
        <dbReference type="ChEBI" id="CHEBI:15377"/>
        <dbReference type="ChEBI" id="CHEBI:15378"/>
        <dbReference type="ChEBI" id="CHEBI:17154"/>
        <dbReference type="ChEBI" id="CHEBI:57540"/>
        <dbReference type="ChEBI" id="CHEBI:57967"/>
        <dbReference type="EC" id="3.2.2.6"/>
    </reaction>
    <physiologicalReaction direction="left-to-right" evidence="7">
        <dbReference type="Rhea" id="RHEA:16302"/>
    </physiologicalReaction>
</comment>
<dbReference type="EC" id="3.2.2.6" evidence="1"/>
<dbReference type="eggNOG" id="ENOG502SUNR">
    <property type="taxonomic scope" value="Eukaryota"/>
</dbReference>
<dbReference type="InterPro" id="IPR000157">
    <property type="entry name" value="TIR_dom"/>
</dbReference>
<dbReference type="SUPFAM" id="SSF52200">
    <property type="entry name" value="Toll/Interleukin receptor TIR domain"/>
    <property type="match status" value="1"/>
</dbReference>
<dbReference type="Gene3D" id="3.40.50.10140">
    <property type="entry name" value="Toll/interleukin-1 receptor homology (TIR) domain"/>
    <property type="match status" value="1"/>
</dbReference>
<dbReference type="InterPro" id="IPR058192">
    <property type="entry name" value="WHD_ROQ1-like"/>
</dbReference>
<dbReference type="GO" id="GO:0006952">
    <property type="term" value="P:defense response"/>
    <property type="evidence" value="ECO:0007669"/>
    <property type="project" value="UniProtKB-KW"/>
</dbReference>
<dbReference type="Proteomes" id="UP000029120">
    <property type="component" value="Chromosome 6"/>
</dbReference>
<dbReference type="Pfam" id="PF01582">
    <property type="entry name" value="TIR"/>
    <property type="match status" value="1"/>
</dbReference>
<dbReference type="Pfam" id="PF07725">
    <property type="entry name" value="LRR_3"/>
    <property type="match status" value="1"/>
</dbReference>
<evidence type="ECO:0000256" key="3">
    <source>
        <dbReference type="ARBA" id="ARBA00022737"/>
    </source>
</evidence>
<dbReference type="InterPro" id="IPR036390">
    <property type="entry name" value="WH_DNA-bd_sf"/>
</dbReference>
<gene>
    <name evidence="10" type="ordered locus">AALP_Aa6g145800</name>
</gene>
<dbReference type="FunFam" id="1.10.8.430:FF:000002">
    <property type="entry name" value="Disease resistance protein (TIR-NBS-LRR class)"/>
    <property type="match status" value="1"/>
</dbReference>
<keyword evidence="8" id="KW-0812">Transmembrane</keyword>
<dbReference type="PROSITE" id="PS50104">
    <property type="entry name" value="TIR"/>
    <property type="match status" value="1"/>
</dbReference>
<dbReference type="FunFam" id="3.40.50.300:FF:001002">
    <property type="entry name" value="Disease resistance protein (TIR-NBS-LRR class)"/>
    <property type="match status" value="1"/>
</dbReference>
<dbReference type="OMA" id="WHLPEGF"/>
<evidence type="ECO:0000256" key="5">
    <source>
        <dbReference type="ARBA" id="ARBA00022821"/>
    </source>
</evidence>
<evidence type="ECO:0000256" key="7">
    <source>
        <dbReference type="ARBA" id="ARBA00047304"/>
    </source>
</evidence>
<reference evidence="11" key="1">
    <citation type="journal article" date="2015" name="Nat. Plants">
        <title>Genome expansion of Arabis alpina linked with retrotransposition and reduced symmetric DNA methylation.</title>
        <authorList>
            <person name="Willing E.M."/>
            <person name="Rawat V."/>
            <person name="Mandakova T."/>
            <person name="Maumus F."/>
            <person name="James G.V."/>
            <person name="Nordstroem K.J."/>
            <person name="Becker C."/>
            <person name="Warthmann N."/>
            <person name="Chica C."/>
            <person name="Szarzynska B."/>
            <person name="Zytnicki M."/>
            <person name="Albani M.C."/>
            <person name="Kiefer C."/>
            <person name="Bergonzi S."/>
            <person name="Castaings L."/>
            <person name="Mateos J.L."/>
            <person name="Berns M.C."/>
            <person name="Bujdoso N."/>
            <person name="Piofczyk T."/>
            <person name="de Lorenzo L."/>
            <person name="Barrero-Sicilia C."/>
            <person name="Mateos I."/>
            <person name="Piednoel M."/>
            <person name="Hagmann J."/>
            <person name="Chen-Min-Tao R."/>
            <person name="Iglesias-Fernandez R."/>
            <person name="Schuster S.C."/>
            <person name="Alonso-Blanco C."/>
            <person name="Roudier F."/>
            <person name="Carbonero P."/>
            <person name="Paz-Ares J."/>
            <person name="Davis S.J."/>
            <person name="Pecinka A."/>
            <person name="Quesneville H."/>
            <person name="Colot V."/>
            <person name="Lysak M.A."/>
            <person name="Weigel D."/>
            <person name="Coupland G."/>
            <person name="Schneeberger K."/>
        </authorList>
    </citation>
    <scope>NUCLEOTIDE SEQUENCE [LARGE SCALE GENOMIC DNA]</scope>
    <source>
        <strain evidence="11">cv. Pajares</strain>
    </source>
</reference>
<dbReference type="Gene3D" id="3.40.50.300">
    <property type="entry name" value="P-loop containing nucleotide triphosphate hydrolases"/>
    <property type="match status" value="1"/>
</dbReference>
<dbReference type="InterPro" id="IPR027417">
    <property type="entry name" value="P-loop_NTPase"/>
</dbReference>
<dbReference type="PRINTS" id="PR00364">
    <property type="entry name" value="DISEASERSIST"/>
</dbReference>
<dbReference type="Pfam" id="PF00931">
    <property type="entry name" value="NB-ARC"/>
    <property type="match status" value="1"/>
</dbReference>
<evidence type="ECO:0000259" key="9">
    <source>
        <dbReference type="PROSITE" id="PS50104"/>
    </source>
</evidence>
<feature type="domain" description="TIR" evidence="9">
    <location>
        <begin position="12"/>
        <end position="176"/>
    </location>
</feature>
<keyword evidence="4" id="KW-0378">Hydrolase</keyword>
<dbReference type="SUPFAM" id="SSF46785">
    <property type="entry name" value="Winged helix' DNA-binding domain"/>
    <property type="match status" value="1"/>
</dbReference>
<proteinExistence type="predicted"/>
<dbReference type="SUPFAM" id="SSF52540">
    <property type="entry name" value="P-loop containing nucleoside triphosphate hydrolases"/>
    <property type="match status" value="1"/>
</dbReference>
<sequence length="1219" mass="139113">MSPSSSSTSCNWIYDVFPSFSGEDVRVTFLSHFLKELDRKLIITFKDNEIERSRSLDPELKQAIKESRIAVVIFSENYASSSWCLNELLEIVRCKKAFDQMVIPVFYGLDPSHVRKQTGEFGKIFEETCHNKTEQVKIQWREALTDVANILGYHSVTWGNEAKMIEEIANDVLDKLLLTPSKDSEEFVGIEDHIGNMSVLLQLESKEVMMVGIWGSSGIGKTTIARVLLNRLSRHFQGSVFIDRAFLSKSMEIYTRANPYDYNMKLHLQGNFLSEILGKKDVKIDHLGAIEEKLKHRKVLIFIDDLDDQGVLDALAGQTHWFGCGSRIIVVTNDKQFLRAHRIDHIYKVPLPSVKLGLEMFCRSAFWQNYPPDGFIELASEVALRAGNLPLGLNVLGSFLRGRDKEDWMDMLPSLRERLNGKIEKTLRVSYDGLNNKKDEALFRHIACLFNGEKLNDIKVLLADSDLDVNIGIKNLIDKSLIHVRKDTLEMHSLLQEMGKDIVRAQSKEPGEREFLVDSKDICNLLEDNVGTKMVLGISLDIDEIDELRIHKKAFKGMQNLRFLNIYTKTWDHNKEVRWHLPEGFNFLPHKLRLLRLDGYPMRCMPSNFRLENLVKLQMRDSKLEKLWEGAHSLSGLKHLDMLGSLNLREIPNLSMTTNLETLEFSACSSLVELPSSIQNLHKLIKLEMPFCYTLEILPTGINLQSLNRLNLNSCYMLRGFPDISTNISYLDISHTEIQKFPSNLRLENLVDLKMHGVSNDKLWERVQPLAPLMTTLSPSLTRLELSYLPSLVEIPSSLQNLNQLKDLHITKCINLVILPSGINLESLDLLDLRGCSRLKNFPDISTNIETLYLMQTGIEEVPWWIQNFSKLQYLDMSGCNSLSRVSLSNFKLRYLIFDFTYCRALTEVSWNYNPSELALATDNIHSQLSGEDFSSLPEDGRVELIFINCFNLDQEALLQQQPAFFPSMIFSGEQVPTCFTHLATSGSSLINIPLFQTSPSQPFLICRVCATGDVKSLFVVRSLSVQIIVCCRLIDRLGNHFDCFNWIHYIRMIKLGSHMVIFSCHFVLPQLHFDHVDVEFEIISDDSDFEIKGWGIQVLSEDCTPFSDNPNMAACVCEADESNEDSESEHGQACSDIGEAESESRQYEGTTQEATDLLYNQTHKGEYTLIKPASLGTYLDVQHFVRTGFFCRMKVAIFWLFCLLFCGFSVIQYFSASG</sequence>